<name>A0A9D1TZD0_9BACT</name>
<organism evidence="2 3">
    <name type="scientific">Candidatus Rikenella faecigallinarum</name>
    <dbReference type="NCBI Taxonomy" id="2838745"/>
    <lineage>
        <taxon>Bacteria</taxon>
        <taxon>Pseudomonadati</taxon>
        <taxon>Bacteroidota</taxon>
        <taxon>Bacteroidia</taxon>
        <taxon>Bacteroidales</taxon>
        <taxon>Rikenellaceae</taxon>
        <taxon>Rikenella</taxon>
    </lineage>
</organism>
<dbReference type="Gene3D" id="3.30.530.20">
    <property type="match status" value="1"/>
</dbReference>
<dbReference type="SUPFAM" id="SSF55961">
    <property type="entry name" value="Bet v1-like"/>
    <property type="match status" value="1"/>
</dbReference>
<dbReference type="Pfam" id="PF19569">
    <property type="entry name" value="START_2"/>
    <property type="match status" value="1"/>
</dbReference>
<dbReference type="AlphaFoldDB" id="A0A9D1TZD0"/>
<reference evidence="2" key="1">
    <citation type="journal article" date="2021" name="PeerJ">
        <title>Extensive microbial diversity within the chicken gut microbiome revealed by metagenomics and culture.</title>
        <authorList>
            <person name="Gilroy R."/>
            <person name="Ravi A."/>
            <person name="Getino M."/>
            <person name="Pursley I."/>
            <person name="Horton D.L."/>
            <person name="Alikhan N.F."/>
            <person name="Baker D."/>
            <person name="Gharbi K."/>
            <person name="Hall N."/>
            <person name="Watson M."/>
            <person name="Adriaenssens E.M."/>
            <person name="Foster-Nyarko E."/>
            <person name="Jarju S."/>
            <person name="Secka A."/>
            <person name="Antonio M."/>
            <person name="Oren A."/>
            <person name="Chaudhuri R.R."/>
            <person name="La Ragione R."/>
            <person name="Hildebrand F."/>
            <person name="Pallen M.J."/>
        </authorList>
    </citation>
    <scope>NUCLEOTIDE SEQUENCE</scope>
    <source>
        <strain evidence="2">ChiBcec15-1070</strain>
    </source>
</reference>
<dbReference type="InterPro" id="IPR045736">
    <property type="entry name" value="START_2"/>
</dbReference>
<gene>
    <name evidence="2" type="ORF">H9888_06600</name>
</gene>
<reference evidence="2" key="2">
    <citation type="submission" date="2021-04" db="EMBL/GenBank/DDBJ databases">
        <authorList>
            <person name="Gilroy R."/>
        </authorList>
    </citation>
    <scope>NUCLEOTIDE SEQUENCE</scope>
    <source>
        <strain evidence="2">ChiBcec15-1070</strain>
    </source>
</reference>
<evidence type="ECO:0000313" key="3">
    <source>
        <dbReference type="Proteomes" id="UP000823926"/>
    </source>
</evidence>
<sequence length="126" mass="14744">MKKKIVLEYPFRCTPGSLFRALSTPVGLQSWFADRVTANGNQYDFYWSKSRQSAHVVHHKPNAYVRYQWDEAENHYFEFRIAHQELTGDILLTVTDFASPDEMEDCRALWDMQVAKLKRAIGCPKK</sequence>
<dbReference type="Proteomes" id="UP000823926">
    <property type="component" value="Unassembled WGS sequence"/>
</dbReference>
<dbReference type="InterPro" id="IPR023393">
    <property type="entry name" value="START-like_dom_sf"/>
</dbReference>
<evidence type="ECO:0000313" key="2">
    <source>
        <dbReference type="EMBL" id="HIW11149.1"/>
    </source>
</evidence>
<evidence type="ECO:0000259" key="1">
    <source>
        <dbReference type="Pfam" id="PF19569"/>
    </source>
</evidence>
<proteinExistence type="predicted"/>
<comment type="caution">
    <text evidence="2">The sequence shown here is derived from an EMBL/GenBank/DDBJ whole genome shotgun (WGS) entry which is preliminary data.</text>
</comment>
<protein>
    <submittedName>
        <fullName evidence="2">SRPBCC domain-containing protein</fullName>
    </submittedName>
</protein>
<dbReference type="EMBL" id="DXHL01000031">
    <property type="protein sequence ID" value="HIW11149.1"/>
    <property type="molecule type" value="Genomic_DNA"/>
</dbReference>
<accession>A0A9D1TZD0</accession>
<feature type="domain" description="START-like" evidence="1">
    <location>
        <begin position="2"/>
        <end position="122"/>
    </location>
</feature>